<dbReference type="InterPro" id="IPR024087">
    <property type="entry name" value="Creatininase-like_sf"/>
</dbReference>
<dbReference type="Gene3D" id="3.40.50.10310">
    <property type="entry name" value="Creatininase"/>
    <property type="match status" value="1"/>
</dbReference>
<reference evidence="6 7" key="1">
    <citation type="submission" date="2022-01" db="EMBL/GenBank/DDBJ databases">
        <title>Mariniradius saccharolyticus sp. nov., isolated from sediment of a river.</title>
        <authorList>
            <person name="Liu H."/>
        </authorList>
    </citation>
    <scope>NUCLEOTIDE SEQUENCE [LARGE SCALE GENOMIC DNA]</scope>
    <source>
        <strain evidence="6 7">RY-2</strain>
    </source>
</reference>
<dbReference type="PANTHER" id="PTHR35005:SF1">
    <property type="entry name" value="2-AMINO-5-FORMYLAMINO-6-RIBOSYLAMINOPYRIMIDIN-4(3H)-ONE 5'-MONOPHOSPHATE DEFORMYLASE"/>
    <property type="match status" value="1"/>
</dbReference>
<dbReference type="Proteomes" id="UP001201449">
    <property type="component" value="Unassembled WGS sequence"/>
</dbReference>
<gene>
    <name evidence="6" type="ORF">L0U89_10300</name>
</gene>
<evidence type="ECO:0000256" key="1">
    <source>
        <dbReference type="ARBA" id="ARBA00001947"/>
    </source>
</evidence>
<protein>
    <submittedName>
        <fullName evidence="6">Creatininase family protein</fullName>
    </submittedName>
</protein>
<keyword evidence="4" id="KW-0862">Zinc</keyword>
<dbReference type="EMBL" id="JAKEVZ010000007">
    <property type="protein sequence ID" value="MCF1751460.1"/>
    <property type="molecule type" value="Genomic_DNA"/>
</dbReference>
<dbReference type="Pfam" id="PF02633">
    <property type="entry name" value="Creatininase"/>
    <property type="match status" value="1"/>
</dbReference>
<sequence length="254" mass="28941">MRPYILAETNWKRLQHERFDLAVLPWGATEAHNYHMPYGTDVFEADAIGAGAGKFAWERGSKVVILPTIPFGVNTGQSDIYLDINMNPSTQFAILKDILTVLDRQGMRKFMILNSHGGNDFKTMLRELGLMFPRMLLVTCNWYQALDKSLYFEEGGDHADEMETSLIMYLHPKLVLPLEEAGEGREKKSVIPGIREKWAWTERKWSQVTEDTGIGNPKKSTAGKGKRYFDDICAKVGQLMIDLCEADLKELYRS</sequence>
<evidence type="ECO:0000313" key="7">
    <source>
        <dbReference type="Proteomes" id="UP001201449"/>
    </source>
</evidence>
<organism evidence="6 7">
    <name type="scientific">Mariniradius sediminis</name>
    <dbReference type="NCBI Taxonomy" id="2909237"/>
    <lineage>
        <taxon>Bacteria</taxon>
        <taxon>Pseudomonadati</taxon>
        <taxon>Bacteroidota</taxon>
        <taxon>Cytophagia</taxon>
        <taxon>Cytophagales</taxon>
        <taxon>Cyclobacteriaceae</taxon>
        <taxon>Mariniradius</taxon>
    </lineage>
</organism>
<evidence type="ECO:0000256" key="5">
    <source>
        <dbReference type="ARBA" id="ARBA00024029"/>
    </source>
</evidence>
<comment type="similarity">
    <text evidence="5">Belongs to the creatininase superfamily.</text>
</comment>
<dbReference type="PANTHER" id="PTHR35005">
    <property type="entry name" value="3-DEHYDRO-SCYLLO-INOSOSE HYDROLASE"/>
    <property type="match status" value="1"/>
</dbReference>
<keyword evidence="2" id="KW-0479">Metal-binding</keyword>
<evidence type="ECO:0000313" key="6">
    <source>
        <dbReference type="EMBL" id="MCF1751460.1"/>
    </source>
</evidence>
<evidence type="ECO:0000256" key="3">
    <source>
        <dbReference type="ARBA" id="ARBA00022801"/>
    </source>
</evidence>
<proteinExistence type="inferred from homology"/>
<name>A0ABS9BVU4_9BACT</name>
<accession>A0ABS9BVU4</accession>
<keyword evidence="7" id="KW-1185">Reference proteome</keyword>
<comment type="cofactor">
    <cofactor evidence="1">
        <name>Zn(2+)</name>
        <dbReference type="ChEBI" id="CHEBI:29105"/>
    </cofactor>
</comment>
<dbReference type="SUPFAM" id="SSF102215">
    <property type="entry name" value="Creatininase"/>
    <property type="match status" value="1"/>
</dbReference>
<evidence type="ECO:0000256" key="2">
    <source>
        <dbReference type="ARBA" id="ARBA00022723"/>
    </source>
</evidence>
<evidence type="ECO:0000256" key="4">
    <source>
        <dbReference type="ARBA" id="ARBA00022833"/>
    </source>
</evidence>
<dbReference type="InterPro" id="IPR003785">
    <property type="entry name" value="Creatininase/forma_Hydrolase"/>
</dbReference>
<dbReference type="RefSeq" id="WP_008623622.1">
    <property type="nucleotide sequence ID" value="NZ_JAKEVZ010000007.1"/>
</dbReference>
<keyword evidence="3" id="KW-0378">Hydrolase</keyword>
<comment type="caution">
    <text evidence="6">The sequence shown here is derived from an EMBL/GenBank/DDBJ whole genome shotgun (WGS) entry which is preliminary data.</text>
</comment>